<feature type="domain" description="LysR substrate-binding" evidence="1">
    <location>
        <begin position="29"/>
        <end position="125"/>
    </location>
</feature>
<gene>
    <name evidence="2" type="ORF">QEZ52_23130</name>
</gene>
<evidence type="ECO:0000259" key="1">
    <source>
        <dbReference type="Pfam" id="PF03466"/>
    </source>
</evidence>
<accession>A0ABZ2XZU3</accession>
<reference evidence="2 3" key="1">
    <citation type="submission" date="2023-04" db="EMBL/GenBank/DDBJ databases">
        <title>Complete genome sequence of Alisedimentitalea scapharcae.</title>
        <authorList>
            <person name="Rong J.-C."/>
            <person name="Yi M.-L."/>
            <person name="Zhao Q."/>
        </authorList>
    </citation>
    <scope>NUCLEOTIDE SEQUENCE [LARGE SCALE GENOMIC DNA]</scope>
    <source>
        <strain evidence="2 3">KCTC 42119</strain>
        <plasmid evidence="2 3">unnamed5</plasmid>
    </source>
</reference>
<dbReference type="RefSeq" id="WP_199259374.1">
    <property type="nucleotide sequence ID" value="NZ_CP123588.1"/>
</dbReference>
<geneLocation type="plasmid" evidence="2 3">
    <name>unnamed5</name>
</geneLocation>
<dbReference type="SUPFAM" id="SSF53850">
    <property type="entry name" value="Periplasmic binding protein-like II"/>
    <property type="match status" value="1"/>
</dbReference>
<dbReference type="Proteomes" id="UP001623232">
    <property type="component" value="Plasmid unnamed5"/>
</dbReference>
<evidence type="ECO:0000313" key="2">
    <source>
        <dbReference type="EMBL" id="WZK91613.1"/>
    </source>
</evidence>
<dbReference type="Gene3D" id="3.40.190.10">
    <property type="entry name" value="Periplasmic binding protein-like II"/>
    <property type="match status" value="2"/>
</dbReference>
<organism evidence="2 3">
    <name type="scientific">Aliisedimentitalea scapharcae</name>
    <dbReference type="NCBI Taxonomy" id="1524259"/>
    <lineage>
        <taxon>Bacteria</taxon>
        <taxon>Pseudomonadati</taxon>
        <taxon>Pseudomonadota</taxon>
        <taxon>Alphaproteobacteria</taxon>
        <taxon>Rhodobacterales</taxon>
        <taxon>Roseobacteraceae</taxon>
        <taxon>Aliisedimentitalea</taxon>
    </lineage>
</organism>
<evidence type="ECO:0000313" key="3">
    <source>
        <dbReference type="Proteomes" id="UP001623232"/>
    </source>
</evidence>
<dbReference type="Pfam" id="PF03466">
    <property type="entry name" value="LysR_substrate"/>
    <property type="match status" value="1"/>
</dbReference>
<proteinExistence type="predicted"/>
<name>A0ABZ2XZU3_9RHOB</name>
<sequence>MLDSRDESPFGICATKPFRLLNLDGPAHASEDWANLFSLAGVENIGNLGGLWFTDYGNVISAAREGKGIAIGWRHVVDRYLRTGELVNPTGEIFRTGRGFYLLSQESHRLSEPAQIVHNWILETFGEQIGKPS</sequence>
<protein>
    <recommendedName>
        <fullName evidence="1">LysR substrate-binding domain-containing protein</fullName>
    </recommendedName>
</protein>
<dbReference type="InterPro" id="IPR005119">
    <property type="entry name" value="LysR_subst-bd"/>
</dbReference>
<dbReference type="EMBL" id="CP123588">
    <property type="protein sequence ID" value="WZK91613.1"/>
    <property type="molecule type" value="Genomic_DNA"/>
</dbReference>
<keyword evidence="3" id="KW-1185">Reference proteome</keyword>
<keyword evidence="2" id="KW-0614">Plasmid</keyword>